<proteinExistence type="predicted"/>
<dbReference type="AlphaFoldDB" id="A0AA39G8R2"/>
<feature type="region of interest" description="Disordered" evidence="1">
    <location>
        <begin position="1"/>
        <end position="89"/>
    </location>
</feature>
<feature type="compositionally biased region" description="Basic and acidic residues" evidence="1">
    <location>
        <begin position="316"/>
        <end position="357"/>
    </location>
</feature>
<feature type="compositionally biased region" description="Basic and acidic residues" evidence="1">
    <location>
        <begin position="1"/>
        <end position="37"/>
    </location>
</feature>
<name>A0AA39G8R2_SARSR</name>
<feature type="compositionally biased region" description="Basic and acidic residues" evidence="1">
    <location>
        <begin position="230"/>
        <end position="243"/>
    </location>
</feature>
<feature type="compositionally biased region" description="Basic residues" evidence="1">
    <location>
        <begin position="59"/>
        <end position="83"/>
    </location>
</feature>
<feature type="compositionally biased region" description="Basic residues" evidence="1">
    <location>
        <begin position="38"/>
        <end position="49"/>
    </location>
</feature>
<dbReference type="PANTHER" id="PTHR34117:SF1">
    <property type="entry name" value="STYLE CELL-CYCLE INHIBITOR 1"/>
    <property type="match status" value="1"/>
</dbReference>
<feature type="region of interest" description="Disordered" evidence="1">
    <location>
        <begin position="291"/>
        <end position="357"/>
    </location>
</feature>
<keyword evidence="3" id="KW-1185">Reference proteome</keyword>
<comment type="caution">
    <text evidence="2">The sequence shown here is derived from an EMBL/GenBank/DDBJ whole genome shotgun (WGS) entry which is preliminary data.</text>
</comment>
<accession>A0AA39G8R2</accession>
<evidence type="ECO:0000256" key="1">
    <source>
        <dbReference type="SAM" id="MobiDB-lite"/>
    </source>
</evidence>
<sequence length="374" mass="43941">MGDLSERRDGRMGEADGSHRQHREHERRDSASRDRRSSRSPARKRRRSGSPRDHERESKHGHRDGRHSDRHHSHRHREHKTKTKTLPSSIALPFSARQLSKNDLPAFEPLLAEFLFIQKQKDLYEMDDREVKGRWKSFLGKWNRGELAEGWYDPETYQRVKARTEEMGLMRGSGDEVVEGRHGDVSEDETRQERDEQQHQDDDDDDYGPVLPGSGAGRYAGPGIPSRQDLAMRDEQRMEDREASIASLRQARKADRTLQKERLDDLTPRAAAGTRERQLEKKQLLNEKLRTFRDRSPGGEVPDAEMMGGAGDELEELKREKEKEQRKKSEREVRREEMDRLRREEMEERRRRLREKEEGTVEVLRELARQRFGG</sequence>
<feature type="region of interest" description="Disordered" evidence="1">
    <location>
        <begin position="166"/>
        <end position="278"/>
    </location>
</feature>
<evidence type="ECO:0000313" key="2">
    <source>
        <dbReference type="EMBL" id="KAK0382740.1"/>
    </source>
</evidence>
<evidence type="ECO:0008006" key="4">
    <source>
        <dbReference type="Google" id="ProtNLM"/>
    </source>
</evidence>
<evidence type="ECO:0000313" key="3">
    <source>
        <dbReference type="Proteomes" id="UP001175261"/>
    </source>
</evidence>
<dbReference type="Proteomes" id="UP001175261">
    <property type="component" value="Unassembled WGS sequence"/>
</dbReference>
<dbReference type="InterPro" id="IPR044688">
    <property type="entry name" value="SCI-1-like"/>
</dbReference>
<reference evidence="2" key="1">
    <citation type="submission" date="2022-10" db="EMBL/GenBank/DDBJ databases">
        <title>Determination and structural analysis of whole genome sequence of Sarocladium strictum F4-1.</title>
        <authorList>
            <person name="Hu L."/>
            <person name="Jiang Y."/>
        </authorList>
    </citation>
    <scope>NUCLEOTIDE SEQUENCE</scope>
    <source>
        <strain evidence="2">F4-1</strain>
    </source>
</reference>
<protein>
    <recommendedName>
        <fullName evidence="4">RNA helicase HEL117</fullName>
    </recommendedName>
</protein>
<feature type="compositionally biased region" description="Basic and acidic residues" evidence="1">
    <location>
        <begin position="178"/>
        <end position="200"/>
    </location>
</feature>
<dbReference type="EMBL" id="JAPDFR010000010">
    <property type="protein sequence ID" value="KAK0382740.1"/>
    <property type="molecule type" value="Genomic_DNA"/>
</dbReference>
<organism evidence="2 3">
    <name type="scientific">Sarocladium strictum</name>
    <name type="common">Black bundle disease fungus</name>
    <name type="synonym">Acremonium strictum</name>
    <dbReference type="NCBI Taxonomy" id="5046"/>
    <lineage>
        <taxon>Eukaryota</taxon>
        <taxon>Fungi</taxon>
        <taxon>Dikarya</taxon>
        <taxon>Ascomycota</taxon>
        <taxon>Pezizomycotina</taxon>
        <taxon>Sordariomycetes</taxon>
        <taxon>Hypocreomycetidae</taxon>
        <taxon>Hypocreales</taxon>
        <taxon>Sarocladiaceae</taxon>
        <taxon>Sarocladium</taxon>
    </lineage>
</organism>
<gene>
    <name evidence="2" type="ORF">NLU13_9836</name>
</gene>
<feature type="compositionally biased region" description="Basic and acidic residues" evidence="1">
    <location>
        <begin position="252"/>
        <end position="267"/>
    </location>
</feature>
<dbReference type="PANTHER" id="PTHR34117">
    <property type="entry name" value="STYLE CELL-CYCLE INHIBITOR 1"/>
    <property type="match status" value="1"/>
</dbReference>